<evidence type="ECO:0000256" key="1">
    <source>
        <dbReference type="SAM" id="Phobius"/>
    </source>
</evidence>
<gene>
    <name evidence="3" type="ORF">BR63_18640</name>
</gene>
<dbReference type="Pfam" id="PF09851">
    <property type="entry name" value="SHOCT"/>
    <property type="match status" value="1"/>
</dbReference>
<protein>
    <submittedName>
        <fullName evidence="3">SHOCT domain-containing protein</fullName>
    </submittedName>
</protein>
<feature type="transmembrane region" description="Helical" evidence="1">
    <location>
        <begin position="12"/>
        <end position="33"/>
    </location>
</feature>
<evidence type="ECO:0000313" key="3">
    <source>
        <dbReference type="EMBL" id="QNB48509.1"/>
    </source>
</evidence>
<keyword evidence="1" id="KW-1133">Transmembrane helix</keyword>
<dbReference type="KEGG" id="tfr:BR63_18640"/>
<dbReference type="EMBL" id="CP045798">
    <property type="protein sequence ID" value="QNB48509.1"/>
    <property type="molecule type" value="Genomic_DNA"/>
</dbReference>
<dbReference type="InterPro" id="IPR018649">
    <property type="entry name" value="SHOCT"/>
</dbReference>
<organism evidence="3 4">
    <name type="scientific">Thermanaerosceptrum fracticalcis</name>
    <dbReference type="NCBI Taxonomy" id="1712410"/>
    <lineage>
        <taxon>Bacteria</taxon>
        <taxon>Bacillati</taxon>
        <taxon>Bacillota</taxon>
        <taxon>Clostridia</taxon>
        <taxon>Eubacteriales</taxon>
        <taxon>Peptococcaceae</taxon>
        <taxon>Thermanaerosceptrum</taxon>
    </lineage>
</organism>
<dbReference type="OrthoDB" id="5461404at2"/>
<evidence type="ECO:0000259" key="2">
    <source>
        <dbReference type="Pfam" id="PF09851"/>
    </source>
</evidence>
<evidence type="ECO:0000313" key="4">
    <source>
        <dbReference type="Proteomes" id="UP000515847"/>
    </source>
</evidence>
<feature type="domain" description="SHOCT" evidence="2">
    <location>
        <begin position="53"/>
        <end position="78"/>
    </location>
</feature>
<keyword evidence="1" id="KW-0812">Transmembrane</keyword>
<keyword evidence="1" id="KW-0472">Membrane</keyword>
<sequence>MYGMPGGGLFMIFVWILLIAALGFALYGFINWLGKNKVSVVERQVTHTGESTPVQILKERFAKGEITQEQYLEMKKTLEES</sequence>
<proteinExistence type="predicted"/>
<keyword evidence="4" id="KW-1185">Reference proteome</keyword>
<reference evidence="3 4" key="1">
    <citation type="journal article" date="2019" name="Front. Microbiol.">
        <title>Thermoanaerosceptrum fracticalcis gen. nov. sp. nov., a Novel Fumarate-Fermenting Microorganism From a Deep Fractured Carbonate Aquifer of the US Great Basin.</title>
        <authorList>
            <person name="Hamilton-Brehm S.D."/>
            <person name="Stewart L.E."/>
            <person name="Zavarin M."/>
            <person name="Caldwell M."/>
            <person name="Lawson P.A."/>
            <person name="Onstott T.C."/>
            <person name="Grzymski J."/>
            <person name="Neveux I."/>
            <person name="Lollar B.S."/>
            <person name="Russell C.E."/>
            <person name="Moser D.P."/>
        </authorList>
    </citation>
    <scope>NUCLEOTIDE SEQUENCE [LARGE SCALE GENOMIC DNA]</scope>
    <source>
        <strain evidence="3 4">DRI-13</strain>
    </source>
</reference>
<name>A0A7G6E8V5_THEFR</name>
<dbReference type="Proteomes" id="UP000515847">
    <property type="component" value="Chromosome"/>
</dbReference>
<accession>A0A7G6E8V5</accession>
<dbReference type="AlphaFoldDB" id="A0A7G6E8V5"/>